<keyword evidence="3" id="KW-0255">Endonuclease</keyword>
<evidence type="ECO:0000256" key="1">
    <source>
        <dbReference type="ARBA" id="ARBA00001968"/>
    </source>
</evidence>
<dbReference type="PANTHER" id="PTHR30636:SF3">
    <property type="entry name" value="UPF0701 PROTEIN YICC"/>
    <property type="match status" value="1"/>
</dbReference>
<dbReference type="OrthoDB" id="9771229at2"/>
<dbReference type="InterPro" id="IPR013551">
    <property type="entry name" value="YicC-like_C"/>
</dbReference>
<evidence type="ECO:0000256" key="2">
    <source>
        <dbReference type="ARBA" id="ARBA00022722"/>
    </source>
</evidence>
<dbReference type="NCBIfam" id="TIGR00255">
    <property type="entry name" value="YicC/YloC family endoribonuclease"/>
    <property type="match status" value="1"/>
</dbReference>
<feature type="domain" description="Endoribonuclease YicC-like C-terminal" evidence="7">
    <location>
        <begin position="176"/>
        <end position="290"/>
    </location>
</feature>
<comment type="similarity">
    <text evidence="5">Belongs to the YicC/YloC family.</text>
</comment>
<dbReference type="PANTHER" id="PTHR30636">
    <property type="entry name" value="UPF0701 PROTEIN YICC"/>
    <property type="match status" value="1"/>
</dbReference>
<feature type="domain" description="Endoribonuclease YicC-like N-terminal" evidence="6">
    <location>
        <begin position="2"/>
        <end position="155"/>
    </location>
</feature>
<dbReference type="AlphaFoldDB" id="A0A4U0H7L4"/>
<keyword evidence="4" id="KW-0378">Hydrolase</keyword>
<dbReference type="RefSeq" id="WP_136818647.1">
    <property type="nucleotide sequence ID" value="NZ_BMJX01000001.1"/>
</dbReference>
<dbReference type="GO" id="GO:0016787">
    <property type="term" value="F:hydrolase activity"/>
    <property type="evidence" value="ECO:0007669"/>
    <property type="project" value="UniProtKB-KW"/>
</dbReference>
<reference evidence="8 9" key="1">
    <citation type="submission" date="2019-04" db="EMBL/GenBank/DDBJ databases">
        <title>Sphingobacterium olei sp. nov., isolated from oil-contaminated soil.</title>
        <authorList>
            <person name="Liu B."/>
        </authorList>
    </citation>
    <scope>NUCLEOTIDE SEQUENCE [LARGE SCALE GENOMIC DNA]</scope>
    <source>
        <strain evidence="8 9">Y3L14</strain>
    </source>
</reference>
<comment type="caution">
    <text evidence="8">The sequence shown here is derived from an EMBL/GenBank/DDBJ whole genome shotgun (WGS) entry which is preliminary data.</text>
</comment>
<dbReference type="InterPro" id="IPR005229">
    <property type="entry name" value="YicC/YloC-like"/>
</dbReference>
<dbReference type="Pfam" id="PF03755">
    <property type="entry name" value="YicC-like_N"/>
    <property type="match status" value="1"/>
</dbReference>
<gene>
    <name evidence="8" type="ORF">FAZ19_00505</name>
</gene>
<dbReference type="Proteomes" id="UP000309872">
    <property type="component" value="Unassembled WGS sequence"/>
</dbReference>
<comment type="cofactor">
    <cofactor evidence="1">
        <name>a divalent metal cation</name>
        <dbReference type="ChEBI" id="CHEBI:60240"/>
    </cofactor>
</comment>
<evidence type="ECO:0000313" key="9">
    <source>
        <dbReference type="Proteomes" id="UP000309872"/>
    </source>
</evidence>
<evidence type="ECO:0000313" key="8">
    <source>
        <dbReference type="EMBL" id="TJY67780.1"/>
    </source>
</evidence>
<evidence type="ECO:0000259" key="6">
    <source>
        <dbReference type="Pfam" id="PF03755"/>
    </source>
</evidence>
<keyword evidence="9" id="KW-1185">Reference proteome</keyword>
<proteinExistence type="inferred from homology"/>
<evidence type="ECO:0000259" key="7">
    <source>
        <dbReference type="Pfam" id="PF08340"/>
    </source>
</evidence>
<name>A0A4U0H7L4_9SPHI</name>
<dbReference type="InterPro" id="IPR013527">
    <property type="entry name" value="YicC-like_N"/>
</dbReference>
<keyword evidence="2" id="KW-0540">Nuclease</keyword>
<evidence type="ECO:0000256" key="4">
    <source>
        <dbReference type="ARBA" id="ARBA00022801"/>
    </source>
</evidence>
<accession>A0A4U0H7L4</accession>
<evidence type="ECO:0000256" key="3">
    <source>
        <dbReference type="ARBA" id="ARBA00022759"/>
    </source>
</evidence>
<evidence type="ECO:0000256" key="5">
    <source>
        <dbReference type="ARBA" id="ARBA00035648"/>
    </source>
</evidence>
<sequence>MIKSMTGYGVGSKENEQVKYTVEIKSLNSKFLELSIRLPKVVSDKELTLRGECSKLIERGKVNVMISSEYTDQTAKASTINGDLLKKYYTQLQEIAFQVGDKDASLFGLALNMPEVVTNNEDEVDEEEGKILMEAFHQAIEKFNTFRLDEGKVLKADLESRVKMILSFLLEVESTEGDRIPLIRERISQYMDDAVGKENIDRNRFEQELIFYIDKLDITEEKVRLKSHCNYFLEALTATDSNGKKLGFISQEMGREINTLGSKANHAGIQQIIVRMKEELEKVKEQLLNVL</sequence>
<dbReference type="EMBL" id="SUKA01000001">
    <property type="protein sequence ID" value="TJY67780.1"/>
    <property type="molecule type" value="Genomic_DNA"/>
</dbReference>
<organism evidence="8 9">
    <name type="scientific">Sphingobacterium alkalisoli</name>
    <dbReference type="NCBI Taxonomy" id="1874115"/>
    <lineage>
        <taxon>Bacteria</taxon>
        <taxon>Pseudomonadati</taxon>
        <taxon>Bacteroidota</taxon>
        <taxon>Sphingobacteriia</taxon>
        <taxon>Sphingobacteriales</taxon>
        <taxon>Sphingobacteriaceae</taxon>
        <taxon>Sphingobacterium</taxon>
    </lineage>
</organism>
<protein>
    <submittedName>
        <fullName evidence="8">YicC family protein</fullName>
    </submittedName>
</protein>
<dbReference type="GO" id="GO:0004521">
    <property type="term" value="F:RNA endonuclease activity"/>
    <property type="evidence" value="ECO:0007669"/>
    <property type="project" value="InterPro"/>
</dbReference>
<dbReference type="Pfam" id="PF08340">
    <property type="entry name" value="YicC-like_C"/>
    <property type="match status" value="1"/>
</dbReference>